<comment type="caution">
    <text evidence="1">The sequence shown here is derived from an EMBL/GenBank/DDBJ whole genome shotgun (WGS) entry which is preliminary data.</text>
</comment>
<dbReference type="SUPFAM" id="SSF82784">
    <property type="entry name" value="OsmC-like"/>
    <property type="match status" value="1"/>
</dbReference>
<dbReference type="AlphaFoldDB" id="A0A644VHM6"/>
<accession>A0A644VHM6</accession>
<dbReference type="PANTHER" id="PTHR39624:SF2">
    <property type="entry name" value="OSMC-LIKE PROTEIN"/>
    <property type="match status" value="1"/>
</dbReference>
<evidence type="ECO:0008006" key="2">
    <source>
        <dbReference type="Google" id="ProtNLM"/>
    </source>
</evidence>
<dbReference type="Pfam" id="PF02566">
    <property type="entry name" value="OsmC"/>
    <property type="match status" value="1"/>
</dbReference>
<reference evidence="1" key="1">
    <citation type="submission" date="2019-08" db="EMBL/GenBank/DDBJ databases">
        <authorList>
            <person name="Kucharzyk K."/>
            <person name="Murdoch R.W."/>
            <person name="Higgins S."/>
            <person name="Loffler F."/>
        </authorList>
    </citation>
    <scope>NUCLEOTIDE SEQUENCE</scope>
</reference>
<dbReference type="InterPro" id="IPR036102">
    <property type="entry name" value="OsmC/Ohrsf"/>
</dbReference>
<evidence type="ECO:0000313" key="1">
    <source>
        <dbReference type="EMBL" id="MPL90889.1"/>
    </source>
</evidence>
<protein>
    <recommendedName>
        <fullName evidence="2">Protein YhfA</fullName>
    </recommendedName>
</protein>
<dbReference type="Gene3D" id="3.30.300.20">
    <property type="match status" value="1"/>
</dbReference>
<dbReference type="EMBL" id="VSSQ01000315">
    <property type="protein sequence ID" value="MPL90889.1"/>
    <property type="molecule type" value="Genomic_DNA"/>
</dbReference>
<dbReference type="InterPro" id="IPR015946">
    <property type="entry name" value="KH_dom-like_a/b"/>
</dbReference>
<dbReference type="InterPro" id="IPR003718">
    <property type="entry name" value="OsmC/Ohr_fam"/>
</dbReference>
<sequence length="126" mass="13900">MITVKSNAEKYQMDITNGTATVKGDIPVANGGGGQYMSPTQMLASSLGMCLNVTTRFILEKRNIAYKEITTKVDVEDVVGESTIFKYSVDIDAVISEEDKAKYIKMAFAGCHVHKLLEQKLVFKPM</sequence>
<name>A0A644VHM6_9ZZZZ</name>
<organism evidence="1">
    <name type="scientific">bioreactor metagenome</name>
    <dbReference type="NCBI Taxonomy" id="1076179"/>
    <lineage>
        <taxon>unclassified sequences</taxon>
        <taxon>metagenomes</taxon>
        <taxon>ecological metagenomes</taxon>
    </lineage>
</organism>
<proteinExistence type="predicted"/>
<gene>
    <name evidence="1" type="ORF">SDC9_36947</name>
</gene>
<dbReference type="PANTHER" id="PTHR39624">
    <property type="entry name" value="PROTEIN INVOLVED IN RIMO-MEDIATED BETA-METHYLTHIOLATION OF RIBOSOMAL PROTEIN S12 YCAO"/>
    <property type="match status" value="1"/>
</dbReference>